<protein>
    <submittedName>
        <fullName evidence="4">Carbohydrate ABC transporter substrate-binding protein</fullName>
    </submittedName>
</protein>
<feature type="chain" id="PRO_5046423461" evidence="3">
    <location>
        <begin position="25"/>
        <end position="463"/>
    </location>
</feature>
<evidence type="ECO:0000313" key="4">
    <source>
        <dbReference type="EMBL" id="MBD8062834.1"/>
    </source>
</evidence>
<comment type="caution">
    <text evidence="4">The sequence shown here is derived from an EMBL/GenBank/DDBJ whole genome shotgun (WGS) entry which is preliminary data.</text>
</comment>
<dbReference type="InterPro" id="IPR050490">
    <property type="entry name" value="Bact_solute-bd_prot1"/>
</dbReference>
<evidence type="ECO:0000256" key="2">
    <source>
        <dbReference type="ARBA" id="ARBA00022448"/>
    </source>
</evidence>
<keyword evidence="5" id="KW-1185">Reference proteome</keyword>
<dbReference type="RefSeq" id="WP_251839932.1">
    <property type="nucleotide sequence ID" value="NZ_JACSPO010000005.1"/>
</dbReference>
<evidence type="ECO:0000256" key="3">
    <source>
        <dbReference type="SAM" id="SignalP"/>
    </source>
</evidence>
<evidence type="ECO:0000313" key="5">
    <source>
        <dbReference type="Proteomes" id="UP000661894"/>
    </source>
</evidence>
<dbReference type="Gene3D" id="3.40.190.10">
    <property type="entry name" value="Periplasmic binding protein-like II"/>
    <property type="match status" value="2"/>
</dbReference>
<keyword evidence="3" id="KW-0732">Signal</keyword>
<feature type="signal peptide" evidence="3">
    <location>
        <begin position="1"/>
        <end position="24"/>
    </location>
</feature>
<evidence type="ECO:0000256" key="1">
    <source>
        <dbReference type="ARBA" id="ARBA00008520"/>
    </source>
</evidence>
<accession>A0ABR8Z4W3</accession>
<gene>
    <name evidence="4" type="ORF">H9624_10940</name>
</gene>
<reference evidence="4 5" key="1">
    <citation type="submission" date="2020-08" db="EMBL/GenBank/DDBJ databases">
        <title>A Genomic Blueprint of the Chicken Gut Microbiome.</title>
        <authorList>
            <person name="Gilroy R."/>
            <person name="Ravi A."/>
            <person name="Getino M."/>
            <person name="Pursley I."/>
            <person name="Horton D.L."/>
            <person name="Alikhan N.-F."/>
            <person name="Baker D."/>
            <person name="Gharbi K."/>
            <person name="Hall N."/>
            <person name="Watson M."/>
            <person name="Adriaenssens E.M."/>
            <person name="Foster-Nyarko E."/>
            <person name="Jarju S."/>
            <person name="Secka A."/>
            <person name="Antonio M."/>
            <person name="Oren A."/>
            <person name="Chaudhuri R."/>
            <person name="La Ragione R.M."/>
            <person name="Hildebrand F."/>
            <person name="Pallen M.J."/>
        </authorList>
    </citation>
    <scope>NUCLEOTIDE SEQUENCE [LARGE SCALE GENOMIC DNA]</scope>
    <source>
        <strain evidence="4 5">Sa1BUA1</strain>
    </source>
</reference>
<comment type="similarity">
    <text evidence="1">Belongs to the bacterial solute-binding protein 1 family.</text>
</comment>
<name>A0ABR8Z4W3_9MICO</name>
<dbReference type="Proteomes" id="UP000661894">
    <property type="component" value="Unassembled WGS sequence"/>
</dbReference>
<dbReference type="Pfam" id="PF01547">
    <property type="entry name" value="SBP_bac_1"/>
    <property type="match status" value="1"/>
</dbReference>
<proteinExistence type="inferred from homology"/>
<dbReference type="InterPro" id="IPR006059">
    <property type="entry name" value="SBP"/>
</dbReference>
<keyword evidence="2" id="KW-0813">Transport</keyword>
<sequence>MRIRKQRRAGSLAAGAAALALVLAACGGADDLGGGGGGGGGGGDDDATTEADCADFEEYGTFEGETVTFFTSIREVEADQLQDSFEQFTECTGIEVTHNGSGEFEQQLVVQAEGGNAPDLAAIPQPGLLQRMVADGHVKPAPDAVEAKVDEGWTEDWKTYGTVDGEFYAAPLMSNVKSFVWYSPTAFEENGYEVPTTWDELMALTEQIATDHGSDTVKPWCAGIESGGATGWPATDWIEDMVLRTGGGEVYDQWVNHEIPFNDPEIVEAVDLAGAILKDDNYVNGGIGDSRSIATTSFNDGGLPIIEGNCFLHRQANFYEAQWPEGTDVSENGDVFAFYLPSIEESETPVLVAGEFVAAFNDREATQATQAFLASDTWANTRVEIGGVISANLGVDPAVASSDVLRQSIEILQDPNSVARFDASDLMPSEVGAGAFWTGMVDWINGSDTQSVLDGIEAAWPAG</sequence>
<organism evidence="4 5">
    <name type="scientific">Oceanitalea stevensii</name>
    <dbReference type="NCBI Taxonomy" id="2763072"/>
    <lineage>
        <taxon>Bacteria</taxon>
        <taxon>Bacillati</taxon>
        <taxon>Actinomycetota</taxon>
        <taxon>Actinomycetes</taxon>
        <taxon>Micrococcales</taxon>
        <taxon>Bogoriellaceae</taxon>
        <taxon>Georgenia</taxon>
    </lineage>
</organism>
<dbReference type="PANTHER" id="PTHR43649">
    <property type="entry name" value="ARABINOSE-BINDING PROTEIN-RELATED"/>
    <property type="match status" value="1"/>
</dbReference>
<dbReference type="EMBL" id="JACSPO010000005">
    <property type="protein sequence ID" value="MBD8062834.1"/>
    <property type="molecule type" value="Genomic_DNA"/>
</dbReference>
<dbReference type="PROSITE" id="PS51257">
    <property type="entry name" value="PROKAR_LIPOPROTEIN"/>
    <property type="match status" value="1"/>
</dbReference>
<dbReference type="PANTHER" id="PTHR43649:SF29">
    <property type="entry name" value="OSMOPROTECTIVE COMPOUNDS-BINDING PROTEIN GGTB"/>
    <property type="match status" value="1"/>
</dbReference>
<dbReference type="SUPFAM" id="SSF53850">
    <property type="entry name" value="Periplasmic binding protein-like II"/>
    <property type="match status" value="1"/>
</dbReference>